<dbReference type="AlphaFoldDB" id="A0A9X3XPP2"/>
<dbReference type="FunFam" id="2.70.150.10:FF:000016">
    <property type="entry name" value="Calcium-transporting P-type ATPase putative"/>
    <property type="match status" value="1"/>
</dbReference>
<evidence type="ECO:0000256" key="5">
    <source>
        <dbReference type="ARBA" id="ARBA00022568"/>
    </source>
</evidence>
<dbReference type="Gene3D" id="3.40.50.1000">
    <property type="entry name" value="HAD superfamily/HAD-like"/>
    <property type="match status" value="1"/>
</dbReference>
<feature type="transmembrane region" description="Helical" evidence="16">
    <location>
        <begin position="775"/>
        <end position="794"/>
    </location>
</feature>
<keyword evidence="11" id="KW-1278">Translocase</keyword>
<feature type="region of interest" description="Disordered" evidence="15">
    <location>
        <begin position="15"/>
        <end position="36"/>
    </location>
</feature>
<dbReference type="SUPFAM" id="SSF56784">
    <property type="entry name" value="HAD-like"/>
    <property type="match status" value="1"/>
</dbReference>
<feature type="transmembrane region" description="Helical" evidence="16">
    <location>
        <begin position="815"/>
        <end position="835"/>
    </location>
</feature>
<dbReference type="InterPro" id="IPR023214">
    <property type="entry name" value="HAD_sf"/>
</dbReference>
<organism evidence="18 19">
    <name type="scientific">Enterococcus faecium</name>
    <name type="common">Streptococcus faecium</name>
    <dbReference type="NCBI Taxonomy" id="1352"/>
    <lineage>
        <taxon>Bacteria</taxon>
        <taxon>Bacillati</taxon>
        <taxon>Bacillota</taxon>
        <taxon>Bacilli</taxon>
        <taxon>Lactobacillales</taxon>
        <taxon>Enterococcaceae</taxon>
        <taxon>Enterococcus</taxon>
    </lineage>
</organism>
<evidence type="ECO:0000256" key="6">
    <source>
        <dbReference type="ARBA" id="ARBA00022692"/>
    </source>
</evidence>
<dbReference type="Proteomes" id="UP001141166">
    <property type="component" value="Unassembled WGS sequence"/>
</dbReference>
<keyword evidence="4" id="KW-1003">Cell membrane</keyword>
<dbReference type="Pfam" id="PF00689">
    <property type="entry name" value="Cation_ATPase_C"/>
    <property type="match status" value="1"/>
</dbReference>
<protein>
    <recommendedName>
        <fullName evidence="3">P-type Ca(2+) transporter</fullName>
        <ecNumber evidence="3">7.2.2.10</ecNumber>
    </recommendedName>
</protein>
<feature type="transmembrane region" description="Helical" evidence="16">
    <location>
        <begin position="251"/>
        <end position="269"/>
    </location>
</feature>
<proteinExistence type="inferred from homology"/>
<dbReference type="SFLD" id="SFLDS00003">
    <property type="entry name" value="Haloacid_Dehalogenase"/>
    <property type="match status" value="1"/>
</dbReference>
<evidence type="ECO:0000256" key="8">
    <source>
        <dbReference type="ARBA" id="ARBA00022741"/>
    </source>
</evidence>
<evidence type="ECO:0000256" key="9">
    <source>
        <dbReference type="ARBA" id="ARBA00022837"/>
    </source>
</evidence>
<dbReference type="SMART" id="SM00831">
    <property type="entry name" value="Cation_ATPase_N"/>
    <property type="match status" value="1"/>
</dbReference>
<evidence type="ECO:0000256" key="1">
    <source>
        <dbReference type="ARBA" id="ARBA00004651"/>
    </source>
</evidence>
<keyword evidence="9" id="KW-0106">Calcium</keyword>
<comment type="subcellular location">
    <subcellularLocation>
        <location evidence="1">Cell membrane</location>
        <topology evidence="1">Multi-pass membrane protein</topology>
    </subcellularLocation>
</comment>
<dbReference type="NCBIfam" id="TIGR01494">
    <property type="entry name" value="ATPase_P-type"/>
    <property type="match status" value="2"/>
</dbReference>
<feature type="transmembrane region" description="Helical" evidence="16">
    <location>
        <begin position="847"/>
        <end position="867"/>
    </location>
</feature>
<comment type="similarity">
    <text evidence="2">Belongs to the cation transport ATPase (P-type) (TC 3.A.3) family. Type IIA subfamily.</text>
</comment>
<dbReference type="InterPro" id="IPR004014">
    <property type="entry name" value="ATPase_P-typ_cation-transptr_N"/>
</dbReference>
<feature type="transmembrane region" description="Helical" evidence="16">
    <location>
        <begin position="56"/>
        <end position="77"/>
    </location>
</feature>
<comment type="catalytic activity">
    <reaction evidence="14">
        <text>Ca(2+)(in) + ATP + H2O = Ca(2+)(out) + ADP + phosphate + H(+)</text>
        <dbReference type="Rhea" id="RHEA:18105"/>
        <dbReference type="ChEBI" id="CHEBI:15377"/>
        <dbReference type="ChEBI" id="CHEBI:15378"/>
        <dbReference type="ChEBI" id="CHEBI:29108"/>
        <dbReference type="ChEBI" id="CHEBI:30616"/>
        <dbReference type="ChEBI" id="CHEBI:43474"/>
        <dbReference type="ChEBI" id="CHEBI:456216"/>
        <dbReference type="EC" id="7.2.2.10"/>
    </reaction>
</comment>
<dbReference type="GO" id="GO:0005388">
    <property type="term" value="F:P-type calcium transporter activity"/>
    <property type="evidence" value="ECO:0007669"/>
    <property type="project" value="UniProtKB-EC"/>
</dbReference>
<dbReference type="GO" id="GO:0046872">
    <property type="term" value="F:metal ion binding"/>
    <property type="evidence" value="ECO:0007669"/>
    <property type="project" value="UniProtKB-KW"/>
</dbReference>
<dbReference type="EC" id="7.2.2.10" evidence="3"/>
<dbReference type="GO" id="GO:0005886">
    <property type="term" value="C:plasma membrane"/>
    <property type="evidence" value="ECO:0007669"/>
    <property type="project" value="UniProtKB-SubCell"/>
</dbReference>
<dbReference type="CDD" id="cd02089">
    <property type="entry name" value="P-type_ATPase_Ca_prok"/>
    <property type="match status" value="1"/>
</dbReference>
<dbReference type="SUPFAM" id="SSF81665">
    <property type="entry name" value="Calcium ATPase, transmembrane domain M"/>
    <property type="match status" value="1"/>
</dbReference>
<keyword evidence="8" id="KW-0547">Nucleotide-binding</keyword>
<keyword evidence="12 16" id="KW-1133">Transmembrane helix</keyword>
<feature type="transmembrane region" description="Helical" evidence="16">
    <location>
        <begin position="83"/>
        <end position="102"/>
    </location>
</feature>
<accession>A0A9X3XPP2</accession>
<feature type="domain" description="Cation-transporting P-type ATPase N-terminal" evidence="17">
    <location>
        <begin position="2"/>
        <end position="76"/>
    </location>
</feature>
<dbReference type="PANTHER" id="PTHR43294">
    <property type="entry name" value="SODIUM/POTASSIUM-TRANSPORTING ATPASE SUBUNIT ALPHA"/>
    <property type="match status" value="1"/>
</dbReference>
<keyword evidence="7" id="KW-0479">Metal-binding</keyword>
<dbReference type="FunFam" id="3.40.50.1000:FF:000001">
    <property type="entry name" value="Phospholipid-transporting ATPase IC"/>
    <property type="match status" value="1"/>
</dbReference>
<keyword evidence="6 16" id="KW-0812">Transmembrane</keyword>
<dbReference type="InterPro" id="IPR036412">
    <property type="entry name" value="HAD-like_sf"/>
</dbReference>
<dbReference type="GO" id="GO:0016887">
    <property type="term" value="F:ATP hydrolysis activity"/>
    <property type="evidence" value="ECO:0007669"/>
    <property type="project" value="InterPro"/>
</dbReference>
<evidence type="ECO:0000256" key="7">
    <source>
        <dbReference type="ARBA" id="ARBA00022723"/>
    </source>
</evidence>
<dbReference type="GO" id="GO:0140352">
    <property type="term" value="P:export from cell"/>
    <property type="evidence" value="ECO:0007669"/>
    <property type="project" value="UniProtKB-ARBA"/>
</dbReference>
<dbReference type="Pfam" id="PF13246">
    <property type="entry name" value="Cation_ATPase"/>
    <property type="match status" value="1"/>
</dbReference>
<keyword evidence="5" id="KW-0813">Transport</keyword>
<dbReference type="Gene3D" id="2.70.150.10">
    <property type="entry name" value="Calcium-transporting ATPase, cytoplasmic transduction domain A"/>
    <property type="match status" value="1"/>
</dbReference>
<name>A0A9X3XPP2_ENTFC</name>
<feature type="transmembrane region" description="Helical" evidence="16">
    <location>
        <begin position="669"/>
        <end position="691"/>
    </location>
</feature>
<dbReference type="InterPro" id="IPR023299">
    <property type="entry name" value="ATPase_P-typ_cyto_dom_N"/>
</dbReference>
<dbReference type="SFLD" id="SFLDF00027">
    <property type="entry name" value="p-type_atpase"/>
    <property type="match status" value="1"/>
</dbReference>
<feature type="transmembrane region" description="Helical" evidence="16">
    <location>
        <begin position="745"/>
        <end position="763"/>
    </location>
</feature>
<evidence type="ECO:0000256" key="3">
    <source>
        <dbReference type="ARBA" id="ARBA00012790"/>
    </source>
</evidence>
<comment type="caution">
    <text evidence="18">The sequence shown here is derived from an EMBL/GenBank/DDBJ whole genome shotgun (WGS) entry which is preliminary data.</text>
</comment>
<dbReference type="InterPro" id="IPR044492">
    <property type="entry name" value="P_typ_ATPase_HD_dom"/>
</dbReference>
<dbReference type="PRINTS" id="PR00119">
    <property type="entry name" value="CATATPASE"/>
</dbReference>
<dbReference type="SUPFAM" id="SSF81660">
    <property type="entry name" value="Metal cation-transporting ATPase, ATP-binding domain N"/>
    <property type="match status" value="1"/>
</dbReference>
<evidence type="ECO:0000256" key="15">
    <source>
        <dbReference type="SAM" id="MobiDB-lite"/>
    </source>
</evidence>
<evidence type="ECO:0000256" key="10">
    <source>
        <dbReference type="ARBA" id="ARBA00022840"/>
    </source>
</evidence>
<dbReference type="InterPro" id="IPR006068">
    <property type="entry name" value="ATPase_P-typ_cation-transptr_C"/>
</dbReference>
<dbReference type="Gene3D" id="3.40.1110.10">
    <property type="entry name" value="Calcium-transporting ATPase, cytoplasmic domain N"/>
    <property type="match status" value="1"/>
</dbReference>
<dbReference type="InterPro" id="IPR018303">
    <property type="entry name" value="ATPase_P-typ_P_site"/>
</dbReference>
<feature type="transmembrane region" description="Helical" evidence="16">
    <location>
        <begin position="697"/>
        <end position="715"/>
    </location>
</feature>
<dbReference type="GO" id="GO:0005524">
    <property type="term" value="F:ATP binding"/>
    <property type="evidence" value="ECO:0007669"/>
    <property type="project" value="UniProtKB-KW"/>
</dbReference>
<evidence type="ECO:0000256" key="4">
    <source>
        <dbReference type="ARBA" id="ARBA00022475"/>
    </source>
</evidence>
<dbReference type="FunFam" id="3.40.50.1000:FF:000028">
    <property type="entry name" value="Calcium-transporting P-type ATPase, putative"/>
    <property type="match status" value="1"/>
</dbReference>
<evidence type="ECO:0000259" key="17">
    <source>
        <dbReference type="SMART" id="SM00831"/>
    </source>
</evidence>
<evidence type="ECO:0000313" key="18">
    <source>
        <dbReference type="EMBL" id="MDC4246494.1"/>
    </source>
</evidence>
<dbReference type="PRINTS" id="PR00120">
    <property type="entry name" value="HATPASE"/>
</dbReference>
<evidence type="ECO:0000256" key="2">
    <source>
        <dbReference type="ARBA" id="ARBA00005675"/>
    </source>
</evidence>
<keyword evidence="10" id="KW-0067">ATP-binding</keyword>
<dbReference type="InterPro" id="IPR008250">
    <property type="entry name" value="ATPase_P-typ_transduc_dom_A_sf"/>
</dbReference>
<dbReference type="InterPro" id="IPR050510">
    <property type="entry name" value="Cation_transp_ATPase_P-type"/>
</dbReference>
<dbReference type="PANTHER" id="PTHR43294:SF21">
    <property type="entry name" value="CATION TRANSPORTING ATPASE"/>
    <property type="match status" value="1"/>
</dbReference>
<reference evidence="18" key="1">
    <citation type="submission" date="2022-05" db="EMBL/GenBank/DDBJ databases">
        <title>Draft genome sequences of Clostridium perfringens strains isolated from Peru.</title>
        <authorList>
            <person name="Hurtado R."/>
            <person name="Lima L."/>
            <person name="Sousa T."/>
            <person name="Jaiswal A.K."/>
            <person name="Tiwari S."/>
            <person name="Maturrano L."/>
            <person name="Brenig B."/>
            <person name="Azevedo V."/>
        </authorList>
    </citation>
    <scope>NUCLEOTIDE SEQUENCE</scope>
    <source>
        <strain evidence="18">CP4</strain>
    </source>
</reference>
<sequence length="879" mass="95530">MEEYKQTIEEVKKVTEADPDTGLSSQEVDERRKKQGLNKFDEAPKESMIKKFFRSLSDFTTIILLVAAVISFYTAFATEHGDLFEGLLIIAIVVINSVLAIVQEGNAEKALESLQDMNKQTATVIRDGKVTTVESEQLVVGDILILESGDAISADARLIEASQLRVEESALTGESEAVEKDAAFIAEEDESLGDQLNMVFKGCTVAAGRGKAIVTAIGMATEMGKIADLLNENTMQKTPLQVRLNQLGKRISMIALAAAALVFVIGELQGEPLLEMFMTSISLAVAAVPETLTVIVTLTLAYGVQKMARKHAIIRQLPAVETLGTANVICSDKTGTLTQNEMRVRRVWSKEDEVTNIEDSMTNSAMEILKMAALCTDVTVEQEDDDLVIKGNPTEVAIVRAVEENYHTKAELEEKYPRVNELPFDSERKMMTTVHQMGEKYISITKGAFDVLAPRFSSGDVEQAAIVNDRFGKRALRVIAVGYATYDEEPQDISSEALEKDLRLIGLIGMIDPPRPESKGAIKRAKKAGIKTVMITGDHVVTASAIAKELGILNDPSEALSGSELHQLSDEELDARVKALSVYARVTPEDKIRIVKSWQRTGAVVAMTGDGVNDAPALKASNVGCAMGITGTDVAQSAADMILTDDNFATIVDAVSQGRSVYQNIRKAINFLLSCNISEIFIVLIAMLLGWGAPFTAVQLLFVNVVADGLPGFALGREPAEHGIMDQPPIPKNEGIFARGLLQKIAINAGVFTIVTLFGYYLGSYVDTISPWVDASQHVGQTVAFLILAYSSILHVFNVRSSQSIFKVNLATNKALVEMALLALAITTAVALLPFTQELFGLVHISLNHWFLVGILSIVPIAVNELIKFHRLPEAEEEE</sequence>
<dbReference type="SFLD" id="SFLDG00002">
    <property type="entry name" value="C1.7:_P-type_atpase_like"/>
    <property type="match status" value="1"/>
</dbReference>
<dbReference type="InterPro" id="IPR023298">
    <property type="entry name" value="ATPase_P-typ_TM_dom_sf"/>
</dbReference>
<dbReference type="InterPro" id="IPR001757">
    <property type="entry name" value="P_typ_ATPase"/>
</dbReference>
<evidence type="ECO:0000256" key="11">
    <source>
        <dbReference type="ARBA" id="ARBA00022967"/>
    </source>
</evidence>
<keyword evidence="5" id="KW-0109">Calcium transport</keyword>
<keyword evidence="5" id="KW-0406">Ion transport</keyword>
<dbReference type="RefSeq" id="WP_002325222.1">
    <property type="nucleotide sequence ID" value="NZ_CAACYB010000001.1"/>
</dbReference>
<evidence type="ECO:0000313" key="19">
    <source>
        <dbReference type="Proteomes" id="UP001141166"/>
    </source>
</evidence>
<dbReference type="Pfam" id="PF00122">
    <property type="entry name" value="E1-E2_ATPase"/>
    <property type="match status" value="1"/>
</dbReference>
<dbReference type="PROSITE" id="PS00154">
    <property type="entry name" value="ATPASE_E1_E2"/>
    <property type="match status" value="1"/>
</dbReference>
<evidence type="ECO:0000256" key="12">
    <source>
        <dbReference type="ARBA" id="ARBA00022989"/>
    </source>
</evidence>
<dbReference type="InterPro" id="IPR059000">
    <property type="entry name" value="ATPase_P-type_domA"/>
</dbReference>
<dbReference type="SUPFAM" id="SSF81653">
    <property type="entry name" value="Calcium ATPase, transduction domain A"/>
    <property type="match status" value="1"/>
</dbReference>
<gene>
    <name evidence="18" type="ORF">M3X98_00265</name>
</gene>
<evidence type="ECO:0000256" key="14">
    <source>
        <dbReference type="ARBA" id="ARBA00048694"/>
    </source>
</evidence>
<dbReference type="Gene3D" id="1.20.1110.10">
    <property type="entry name" value="Calcium-transporting ATPase, transmembrane domain"/>
    <property type="match status" value="1"/>
</dbReference>
<evidence type="ECO:0000256" key="16">
    <source>
        <dbReference type="SAM" id="Phobius"/>
    </source>
</evidence>
<dbReference type="Pfam" id="PF00690">
    <property type="entry name" value="Cation_ATPase_N"/>
    <property type="match status" value="1"/>
</dbReference>
<evidence type="ECO:0000256" key="13">
    <source>
        <dbReference type="ARBA" id="ARBA00023136"/>
    </source>
</evidence>
<keyword evidence="13 16" id="KW-0472">Membrane</keyword>
<dbReference type="EMBL" id="JAMWMK010000001">
    <property type="protein sequence ID" value="MDC4246494.1"/>
    <property type="molecule type" value="Genomic_DNA"/>
</dbReference>
<feature type="transmembrane region" description="Helical" evidence="16">
    <location>
        <begin position="281"/>
        <end position="304"/>
    </location>
</feature>